<evidence type="ECO:0000259" key="2">
    <source>
        <dbReference type="Pfam" id="PF14024"/>
    </source>
</evidence>
<feature type="domain" description="DUF4240" evidence="2">
    <location>
        <begin position="1"/>
        <end position="130"/>
    </location>
</feature>
<reference evidence="3 4" key="1">
    <citation type="submission" date="2024-03" db="EMBL/GenBank/DDBJ databases">
        <title>Draft genome sequence of Klenkia terrae.</title>
        <authorList>
            <person name="Duangmal K."/>
            <person name="Chantavorakit T."/>
        </authorList>
    </citation>
    <scope>NUCLEOTIDE SEQUENCE [LARGE SCALE GENOMIC DNA]</scope>
    <source>
        <strain evidence="3 4">JCM 17786</strain>
    </source>
</reference>
<dbReference type="EMBL" id="JBAPLV010000018">
    <property type="protein sequence ID" value="MEI4279968.1"/>
    <property type="molecule type" value="Genomic_DNA"/>
</dbReference>
<feature type="compositionally biased region" description="Low complexity" evidence="1">
    <location>
        <begin position="183"/>
        <end position="194"/>
    </location>
</feature>
<proteinExistence type="predicted"/>
<protein>
    <submittedName>
        <fullName evidence="3">DUF4240 domain-containing protein</fullName>
    </submittedName>
</protein>
<name>A0ABU8E8I3_9ACTN</name>
<feature type="region of interest" description="Disordered" evidence="1">
    <location>
        <begin position="133"/>
        <end position="157"/>
    </location>
</feature>
<comment type="caution">
    <text evidence="3">The sequence shown here is derived from an EMBL/GenBank/DDBJ whole genome shotgun (WGS) entry which is preliminary data.</text>
</comment>
<evidence type="ECO:0000313" key="3">
    <source>
        <dbReference type="EMBL" id="MEI4279968.1"/>
    </source>
</evidence>
<accession>A0ABU8E8I3</accession>
<dbReference type="Proteomes" id="UP001373496">
    <property type="component" value="Unassembled WGS sequence"/>
</dbReference>
<sequence length="386" mass="41877">MDADEFWGILEPSRASIRSTDPVTAVEERITALRSALRDLDPQSVRGFQQVLREQTTQANSWQLWAAGFAAAGGMSDDAFQHFRLWLVLQGRSAFELVLADPDALAELPWGPDGESFDVAEAVGYLADEVLTELGQPGDDGQPAVLDGEPSGARFDDEDADWLAATFPRIRMRTSASGEPAEEQSSARASSQPCSPARLGRLLLGPALWAPRPAPMSTAPLTPLLAAALFERGQIRHEDRPMLAAHWIAEGREGDAVLELASLRGHEPEVSELWPAALAELGAAPPDGQRAAMAWGAELVLAGDRDLRWLTRLLWPSRGVTTDPDIDELVYTLDDTLDWTDRDLGSRRTGTRQRAESARAAVDAAVRAMAQGDVAAARHLLDSWHG</sequence>
<keyword evidence="4" id="KW-1185">Reference proteome</keyword>
<organism evidence="3 4">
    <name type="scientific">Klenkia terrae</name>
    <dbReference type="NCBI Taxonomy" id="1052259"/>
    <lineage>
        <taxon>Bacteria</taxon>
        <taxon>Bacillati</taxon>
        <taxon>Actinomycetota</taxon>
        <taxon>Actinomycetes</taxon>
        <taxon>Geodermatophilales</taxon>
        <taxon>Geodermatophilaceae</taxon>
        <taxon>Klenkia</taxon>
    </lineage>
</organism>
<feature type="region of interest" description="Disordered" evidence="1">
    <location>
        <begin position="175"/>
        <end position="194"/>
    </location>
</feature>
<dbReference type="InterPro" id="IPR025334">
    <property type="entry name" value="DUF4240"/>
</dbReference>
<evidence type="ECO:0000313" key="4">
    <source>
        <dbReference type="Proteomes" id="UP001373496"/>
    </source>
</evidence>
<dbReference type="RefSeq" id="WP_225236174.1">
    <property type="nucleotide sequence ID" value="NZ_JBAPLV010000018.1"/>
</dbReference>
<evidence type="ECO:0000256" key="1">
    <source>
        <dbReference type="SAM" id="MobiDB-lite"/>
    </source>
</evidence>
<dbReference type="Pfam" id="PF14024">
    <property type="entry name" value="DUF4240"/>
    <property type="match status" value="1"/>
</dbReference>
<gene>
    <name evidence="3" type="ORF">UXQ13_15975</name>
</gene>